<reference evidence="2 3" key="1">
    <citation type="submission" date="2019-12" db="EMBL/GenBank/DDBJ databases">
        <title>The draft genomic sequence of strain Chitinophaga oryziterrae JCM 16595.</title>
        <authorList>
            <person name="Zhang X."/>
        </authorList>
    </citation>
    <scope>NUCLEOTIDE SEQUENCE [LARGE SCALE GENOMIC DNA]</scope>
    <source>
        <strain evidence="2 3">JCM 16595</strain>
    </source>
</reference>
<feature type="transmembrane region" description="Helical" evidence="1">
    <location>
        <begin position="305"/>
        <end position="328"/>
    </location>
</feature>
<feature type="transmembrane region" description="Helical" evidence="1">
    <location>
        <begin position="254"/>
        <end position="273"/>
    </location>
</feature>
<feature type="transmembrane region" description="Helical" evidence="1">
    <location>
        <begin position="112"/>
        <end position="129"/>
    </location>
</feature>
<feature type="transmembrane region" description="Helical" evidence="1">
    <location>
        <begin position="217"/>
        <end position="234"/>
    </location>
</feature>
<organism evidence="2 3">
    <name type="scientific">Chitinophaga oryziterrae</name>
    <dbReference type="NCBI Taxonomy" id="1031224"/>
    <lineage>
        <taxon>Bacteria</taxon>
        <taxon>Pseudomonadati</taxon>
        <taxon>Bacteroidota</taxon>
        <taxon>Chitinophagia</taxon>
        <taxon>Chitinophagales</taxon>
        <taxon>Chitinophagaceae</taxon>
        <taxon>Chitinophaga</taxon>
    </lineage>
</organism>
<evidence type="ECO:0000313" key="2">
    <source>
        <dbReference type="EMBL" id="MVT41358.1"/>
    </source>
</evidence>
<dbReference type="Proteomes" id="UP000468388">
    <property type="component" value="Unassembled WGS sequence"/>
</dbReference>
<sequence length="384" mass="42061">MISYKSKTLDNLAVVEAAERALDKTCITADEFQQIKTAYPVDLYTPNIYMRFGLFILTLVVVFFSFGLFCLLFMAGGEKAIAGLTLFFGACLYGAIEFMVNEKKHYKSGVDAALMWMSGAAVIGAAIVFTDTHISLSGISLLVLLLAMLFVLRFADVSMSIVAYLAFLTLLFSLFMHAGRMVIPFMLMGVSLVIYLLSRKLTTIHTYRHYTSCLKMIEILSLITLYLGGNYFVVREASNALFELDLKPGQSIPGAWIFWIFTVIIPPIYIFAGIRKKDSILIRTGLFLVAAIVFTIRSYHSVAPIEVAMTLGGIILIALAYGITRLLLPSRNGFTSEQTDDDKTDAIQLEAVIIAQSFNQQAPQGDQFNFGGGSGGGGGASGSY</sequence>
<feature type="transmembrane region" description="Helical" evidence="1">
    <location>
        <begin position="181"/>
        <end position="197"/>
    </location>
</feature>
<keyword evidence="1" id="KW-0472">Membrane</keyword>
<evidence type="ECO:0000256" key="1">
    <source>
        <dbReference type="SAM" id="Phobius"/>
    </source>
</evidence>
<keyword evidence="3" id="KW-1185">Reference proteome</keyword>
<accession>A0A6N8JA30</accession>
<keyword evidence="1" id="KW-0812">Transmembrane</keyword>
<dbReference type="OrthoDB" id="660047at2"/>
<proteinExistence type="predicted"/>
<feature type="transmembrane region" description="Helical" evidence="1">
    <location>
        <begin position="135"/>
        <end position="152"/>
    </location>
</feature>
<dbReference type="AlphaFoldDB" id="A0A6N8JA30"/>
<gene>
    <name evidence="2" type="ORF">GO495_12250</name>
</gene>
<feature type="transmembrane region" description="Helical" evidence="1">
    <location>
        <begin position="280"/>
        <end position="299"/>
    </location>
</feature>
<protein>
    <recommendedName>
        <fullName evidence="4">DUF2157 domain-containing protein</fullName>
    </recommendedName>
</protein>
<feature type="transmembrane region" description="Helical" evidence="1">
    <location>
        <begin position="157"/>
        <end position="175"/>
    </location>
</feature>
<feature type="transmembrane region" description="Helical" evidence="1">
    <location>
        <begin position="80"/>
        <end position="100"/>
    </location>
</feature>
<evidence type="ECO:0000313" key="3">
    <source>
        <dbReference type="Proteomes" id="UP000468388"/>
    </source>
</evidence>
<keyword evidence="1" id="KW-1133">Transmembrane helix</keyword>
<evidence type="ECO:0008006" key="4">
    <source>
        <dbReference type="Google" id="ProtNLM"/>
    </source>
</evidence>
<dbReference type="EMBL" id="WRXO01000003">
    <property type="protein sequence ID" value="MVT41358.1"/>
    <property type="molecule type" value="Genomic_DNA"/>
</dbReference>
<dbReference type="RefSeq" id="WP_157299987.1">
    <property type="nucleotide sequence ID" value="NZ_BAAAZB010000025.1"/>
</dbReference>
<comment type="caution">
    <text evidence="2">The sequence shown here is derived from an EMBL/GenBank/DDBJ whole genome shotgun (WGS) entry which is preliminary data.</text>
</comment>
<name>A0A6N8JA30_9BACT</name>
<feature type="transmembrane region" description="Helical" evidence="1">
    <location>
        <begin position="52"/>
        <end position="74"/>
    </location>
</feature>